<feature type="transmembrane region" description="Helical" evidence="6">
    <location>
        <begin position="318"/>
        <end position="337"/>
    </location>
</feature>
<dbReference type="EMBL" id="SGWQ01000007">
    <property type="protein sequence ID" value="RZS36379.1"/>
    <property type="molecule type" value="Genomic_DNA"/>
</dbReference>
<keyword evidence="5 6" id="KW-0472">Membrane</keyword>
<gene>
    <name evidence="8" type="ORF">EV193_10760</name>
</gene>
<dbReference type="PANTHER" id="PTHR43791">
    <property type="entry name" value="PERMEASE-RELATED"/>
    <property type="match status" value="1"/>
</dbReference>
<evidence type="ECO:0000256" key="6">
    <source>
        <dbReference type="SAM" id="Phobius"/>
    </source>
</evidence>
<keyword evidence="9" id="KW-1185">Reference proteome</keyword>
<dbReference type="PROSITE" id="PS50850">
    <property type="entry name" value="MFS"/>
    <property type="match status" value="1"/>
</dbReference>
<feature type="transmembrane region" description="Helical" evidence="6">
    <location>
        <begin position="122"/>
        <end position="144"/>
    </location>
</feature>
<dbReference type="Proteomes" id="UP000294257">
    <property type="component" value="Unassembled WGS sequence"/>
</dbReference>
<organism evidence="8 9">
    <name type="scientific">Herbihabitans rhizosphaerae</name>
    <dbReference type="NCBI Taxonomy" id="1872711"/>
    <lineage>
        <taxon>Bacteria</taxon>
        <taxon>Bacillati</taxon>
        <taxon>Actinomycetota</taxon>
        <taxon>Actinomycetes</taxon>
        <taxon>Pseudonocardiales</taxon>
        <taxon>Pseudonocardiaceae</taxon>
        <taxon>Herbihabitans</taxon>
    </lineage>
</organism>
<keyword evidence="3 6" id="KW-0812">Transmembrane</keyword>
<dbReference type="SUPFAM" id="SSF103473">
    <property type="entry name" value="MFS general substrate transporter"/>
    <property type="match status" value="1"/>
</dbReference>
<feature type="transmembrane region" description="Helical" evidence="6">
    <location>
        <begin position="263"/>
        <end position="282"/>
    </location>
</feature>
<dbReference type="FunFam" id="1.20.1250.20:FF:000018">
    <property type="entry name" value="MFS transporter permease"/>
    <property type="match status" value="1"/>
</dbReference>
<comment type="subcellular location">
    <subcellularLocation>
        <location evidence="1">Cell membrane</location>
        <topology evidence="1">Multi-pass membrane protein</topology>
    </subcellularLocation>
</comment>
<dbReference type="InterPro" id="IPR011701">
    <property type="entry name" value="MFS"/>
</dbReference>
<feature type="transmembrane region" description="Helical" evidence="6">
    <location>
        <begin position="383"/>
        <end position="403"/>
    </location>
</feature>
<evidence type="ECO:0000256" key="2">
    <source>
        <dbReference type="ARBA" id="ARBA00022448"/>
    </source>
</evidence>
<accession>A0A4Q7KIL4</accession>
<comment type="caution">
    <text evidence="8">The sequence shown here is derived from an EMBL/GenBank/DDBJ whole genome shotgun (WGS) entry which is preliminary data.</text>
</comment>
<name>A0A4Q7KIL4_9PSEU</name>
<dbReference type="GO" id="GO:0022857">
    <property type="term" value="F:transmembrane transporter activity"/>
    <property type="evidence" value="ECO:0007669"/>
    <property type="project" value="InterPro"/>
</dbReference>
<dbReference type="AlphaFoldDB" id="A0A4Q7KIL4"/>
<evidence type="ECO:0000313" key="8">
    <source>
        <dbReference type="EMBL" id="RZS36379.1"/>
    </source>
</evidence>
<evidence type="ECO:0000256" key="4">
    <source>
        <dbReference type="ARBA" id="ARBA00022989"/>
    </source>
</evidence>
<keyword evidence="2" id="KW-0813">Transport</keyword>
<feature type="transmembrane region" description="Helical" evidence="6">
    <location>
        <begin position="88"/>
        <end position="110"/>
    </location>
</feature>
<dbReference type="PANTHER" id="PTHR43791:SF36">
    <property type="entry name" value="TRANSPORTER, PUTATIVE (AFU_ORTHOLOGUE AFUA_6G08340)-RELATED"/>
    <property type="match status" value="1"/>
</dbReference>
<dbReference type="InterPro" id="IPR036259">
    <property type="entry name" value="MFS_trans_sf"/>
</dbReference>
<evidence type="ECO:0000259" key="7">
    <source>
        <dbReference type="PROSITE" id="PS50850"/>
    </source>
</evidence>
<evidence type="ECO:0000256" key="1">
    <source>
        <dbReference type="ARBA" id="ARBA00004651"/>
    </source>
</evidence>
<sequence>MILLFFVNYLDRVNVGVAALRMNADLGFSTTVFGLGAGLLFVGYIVFELPSNLVLRKVGARRWIAVITASWGVCAAATAFVSDETTFYVLRFLLGACEAGFLPGMVFYLTEWFPRQRRGRSTALFMLAVPLTVALGTPLSTLLMSVESADFEGWRFMFFAEGAPAVLLSVLVLRLLPDRPEDARWLAEHEKVALRAVLTAERDSVAKVGSASLRAALRDVRVYAIGMIGFGISGGLYALTFFLPQIVAGFRNSYGVTLSTYEIGLVTAFPSALAAVSMWWYARRSDRVGERIRHIALPLFPAAIALGVALYLRSPVLVMLAITVTTVGAFIVLPVWWQLPGMFLTGPAAAGGIGVIAALGNSSGFVAPYLTGWMRDLTGDYRTGMLVIAGFMIAAALGTLALARDSTFGNSFS</sequence>
<feature type="domain" description="Major facilitator superfamily (MFS) profile" evidence="7">
    <location>
        <begin position="1"/>
        <end position="407"/>
    </location>
</feature>
<proteinExistence type="predicted"/>
<feature type="transmembrane region" description="Helical" evidence="6">
    <location>
        <begin position="26"/>
        <end position="47"/>
    </location>
</feature>
<dbReference type="InterPro" id="IPR020846">
    <property type="entry name" value="MFS_dom"/>
</dbReference>
<dbReference type="GO" id="GO:0005886">
    <property type="term" value="C:plasma membrane"/>
    <property type="evidence" value="ECO:0007669"/>
    <property type="project" value="UniProtKB-SubCell"/>
</dbReference>
<dbReference type="OrthoDB" id="9773957at2"/>
<dbReference type="Gene3D" id="1.20.1250.20">
    <property type="entry name" value="MFS general substrate transporter like domains"/>
    <property type="match status" value="2"/>
</dbReference>
<feature type="transmembrane region" description="Helical" evidence="6">
    <location>
        <begin position="294"/>
        <end position="312"/>
    </location>
</feature>
<dbReference type="RefSeq" id="WP_130345887.1">
    <property type="nucleotide sequence ID" value="NZ_SGWQ01000007.1"/>
</dbReference>
<reference evidence="8 9" key="1">
    <citation type="submission" date="2019-02" db="EMBL/GenBank/DDBJ databases">
        <title>Genomic Encyclopedia of Type Strains, Phase IV (KMG-IV): sequencing the most valuable type-strain genomes for metagenomic binning, comparative biology and taxonomic classification.</title>
        <authorList>
            <person name="Goeker M."/>
        </authorList>
    </citation>
    <scope>NUCLEOTIDE SEQUENCE [LARGE SCALE GENOMIC DNA]</scope>
    <source>
        <strain evidence="8 9">DSM 101727</strain>
    </source>
</reference>
<feature type="transmembrane region" description="Helical" evidence="6">
    <location>
        <begin position="222"/>
        <end position="243"/>
    </location>
</feature>
<evidence type="ECO:0000256" key="5">
    <source>
        <dbReference type="ARBA" id="ARBA00023136"/>
    </source>
</evidence>
<dbReference type="CDD" id="cd17319">
    <property type="entry name" value="MFS_ExuT_GudP_like"/>
    <property type="match status" value="1"/>
</dbReference>
<dbReference type="Pfam" id="PF07690">
    <property type="entry name" value="MFS_1"/>
    <property type="match status" value="1"/>
</dbReference>
<feature type="transmembrane region" description="Helical" evidence="6">
    <location>
        <begin position="349"/>
        <end position="371"/>
    </location>
</feature>
<protein>
    <submittedName>
        <fullName evidence="8">Nitrate/nitrite transporter NarK</fullName>
    </submittedName>
</protein>
<keyword evidence="4 6" id="KW-1133">Transmembrane helix</keyword>
<feature type="transmembrane region" description="Helical" evidence="6">
    <location>
        <begin position="63"/>
        <end position="82"/>
    </location>
</feature>
<evidence type="ECO:0000313" key="9">
    <source>
        <dbReference type="Proteomes" id="UP000294257"/>
    </source>
</evidence>
<evidence type="ECO:0000256" key="3">
    <source>
        <dbReference type="ARBA" id="ARBA00022692"/>
    </source>
</evidence>
<feature type="transmembrane region" description="Helical" evidence="6">
    <location>
        <begin position="156"/>
        <end position="176"/>
    </location>
</feature>